<reference evidence="12" key="1">
    <citation type="journal article" date="2019" name="Int. J. Syst. Evol. Microbiol.">
        <title>The Global Catalogue of Microorganisms (GCM) 10K type strain sequencing project: providing services to taxonomists for standard genome sequencing and annotation.</title>
        <authorList>
            <consortium name="The Broad Institute Genomics Platform"/>
            <consortium name="The Broad Institute Genome Sequencing Center for Infectious Disease"/>
            <person name="Wu L."/>
            <person name="Ma J."/>
        </authorList>
    </citation>
    <scope>NUCLEOTIDE SEQUENCE [LARGE SCALE GENOMIC DNA]</scope>
    <source>
        <strain evidence="12">KCTC 42875</strain>
    </source>
</reference>
<evidence type="ECO:0000256" key="3">
    <source>
        <dbReference type="ARBA" id="ARBA00022475"/>
    </source>
</evidence>
<dbReference type="PANTHER" id="PTHR30221">
    <property type="entry name" value="SMALL-CONDUCTANCE MECHANOSENSITIVE CHANNEL"/>
    <property type="match status" value="1"/>
</dbReference>
<evidence type="ECO:0000259" key="9">
    <source>
        <dbReference type="Pfam" id="PF00924"/>
    </source>
</evidence>
<dbReference type="Gene3D" id="2.30.30.60">
    <property type="match status" value="1"/>
</dbReference>
<feature type="signal peptide" evidence="8">
    <location>
        <begin position="1"/>
        <end position="23"/>
    </location>
</feature>
<keyword evidence="3" id="KW-1003">Cell membrane</keyword>
<evidence type="ECO:0000256" key="8">
    <source>
        <dbReference type="SAM" id="SignalP"/>
    </source>
</evidence>
<keyword evidence="7" id="KW-0406">Ion transport</keyword>
<protein>
    <recommendedName>
        <fullName evidence="7">Small-conductance mechanosensitive channel</fullName>
    </recommendedName>
</protein>
<keyword evidence="7" id="KW-0813">Transport</keyword>
<dbReference type="InterPro" id="IPR049278">
    <property type="entry name" value="MS_channel_C"/>
</dbReference>
<dbReference type="RefSeq" id="WP_386759139.1">
    <property type="nucleotide sequence ID" value="NZ_JBHRXK010000004.1"/>
</dbReference>
<evidence type="ECO:0000256" key="7">
    <source>
        <dbReference type="RuleBase" id="RU369025"/>
    </source>
</evidence>
<proteinExistence type="inferred from homology"/>
<comment type="subunit">
    <text evidence="7">Homoheptamer.</text>
</comment>
<dbReference type="SUPFAM" id="SSF82689">
    <property type="entry name" value="Mechanosensitive channel protein MscS (YggB), C-terminal domain"/>
    <property type="match status" value="1"/>
</dbReference>
<feature type="transmembrane region" description="Helical" evidence="7">
    <location>
        <begin position="303"/>
        <end position="320"/>
    </location>
</feature>
<comment type="similarity">
    <text evidence="2 7">Belongs to the MscS (TC 1.A.23) family.</text>
</comment>
<gene>
    <name evidence="11" type="ORF">ACFOLC_10160</name>
</gene>
<comment type="caution">
    <text evidence="11">The sequence shown here is derived from an EMBL/GenBank/DDBJ whole genome shotgun (WGS) entry which is preliminary data.</text>
</comment>
<dbReference type="Pfam" id="PF21082">
    <property type="entry name" value="MS_channel_3rd"/>
    <property type="match status" value="1"/>
</dbReference>
<comment type="function">
    <text evidence="7">Mechanosensitive channel that participates in the regulation of osmotic pressure changes within the cell, opening in response to stretch forces in the membrane lipid bilayer, without the need for other proteins. Contributes to normal resistance to hypoosmotic shock. Forms an ion channel of 1.0 nanosiemens conductance with a slight preference for anions.</text>
</comment>
<accession>A0ABV7RRL5</accession>
<dbReference type="InterPro" id="IPR010920">
    <property type="entry name" value="LSM_dom_sf"/>
</dbReference>
<keyword evidence="4 7" id="KW-0812">Transmembrane</keyword>
<evidence type="ECO:0000256" key="1">
    <source>
        <dbReference type="ARBA" id="ARBA00004651"/>
    </source>
</evidence>
<dbReference type="InterPro" id="IPR006685">
    <property type="entry name" value="MscS_channel_2nd"/>
</dbReference>
<name>A0ABV7RRL5_9GAMM</name>
<dbReference type="InterPro" id="IPR045275">
    <property type="entry name" value="MscS_archaea/bacteria_type"/>
</dbReference>
<dbReference type="SUPFAM" id="SSF50182">
    <property type="entry name" value="Sm-like ribonucleoproteins"/>
    <property type="match status" value="1"/>
</dbReference>
<organism evidence="11 12">
    <name type="scientific">Lysobacter cavernae</name>
    <dbReference type="NCBI Taxonomy" id="1685901"/>
    <lineage>
        <taxon>Bacteria</taxon>
        <taxon>Pseudomonadati</taxon>
        <taxon>Pseudomonadota</taxon>
        <taxon>Gammaproteobacteria</taxon>
        <taxon>Lysobacterales</taxon>
        <taxon>Lysobacteraceae</taxon>
        <taxon>Lysobacter</taxon>
    </lineage>
</organism>
<dbReference type="Pfam" id="PF00924">
    <property type="entry name" value="MS_channel_2nd"/>
    <property type="match status" value="1"/>
</dbReference>
<evidence type="ECO:0000256" key="4">
    <source>
        <dbReference type="ARBA" id="ARBA00022692"/>
    </source>
</evidence>
<evidence type="ECO:0000256" key="5">
    <source>
        <dbReference type="ARBA" id="ARBA00022989"/>
    </source>
</evidence>
<sequence>MHNWWSVLWVLLACLSWSPWLHAQASAEPATEAATLHYANREIATFHARVAGVSPQDRAERAADVLRAMGDTGRRGAVTVQRFVHAGQPAVAVRVGDRVVFSLLPGDTRVEGRPLEQESEVVRQALEAALMAERVQRRPDVLLRGIGLTVGAAALALLLLWVVGRAANALEAWLLARITSQTQTPGDHFRWREYARPLLIRVIGLLRWVIYFLLVLGWLVIALEAFPLTYPLGSQLQAFFGDKLHEFARAAVSAMPGLVTVLLILFLTRAVSEGVQLFFDNVQSSRIRAPFVHRETASATKRLVKIVIWGMGVAIAYPYIPGSSSDAFKGVSVMFGLVLTLGSAGIVNQLMSGLVVVYSRALRRGDFVEVDGIEARVVEVGGLATKLVNLNRQEITIPNSVLIANSVRNYTKRAESEPIYLSVKVTIGYDAPWRQVHQILLDAAAATPELAKQPSPFVLQRALGDFYVEYEVFAALDDPITQLQRKPMVMSGFNANIQDSFNSQGVQIMSPHFEAQPEQAVTVPRTKWFANAPEAVHAASEDGKA</sequence>
<keyword evidence="6 7" id="KW-0472">Membrane</keyword>
<keyword evidence="7" id="KW-0997">Cell inner membrane</keyword>
<evidence type="ECO:0000256" key="6">
    <source>
        <dbReference type="ARBA" id="ARBA00023136"/>
    </source>
</evidence>
<dbReference type="InterPro" id="IPR023408">
    <property type="entry name" value="MscS_beta-dom_sf"/>
</dbReference>
<keyword evidence="7" id="KW-0407">Ion channel</keyword>
<keyword evidence="5 7" id="KW-1133">Transmembrane helix</keyword>
<comment type="subcellular location">
    <subcellularLocation>
        <location evidence="7">Cell inner membrane</location>
        <topology evidence="7">Multi-pass membrane protein</topology>
    </subcellularLocation>
    <subcellularLocation>
        <location evidence="1">Cell membrane</location>
        <topology evidence="1">Multi-pass membrane protein</topology>
    </subcellularLocation>
</comment>
<dbReference type="EMBL" id="JBHRXK010000004">
    <property type="protein sequence ID" value="MFC3551372.1"/>
    <property type="molecule type" value="Genomic_DNA"/>
</dbReference>
<dbReference type="Gene3D" id="3.30.70.100">
    <property type="match status" value="1"/>
</dbReference>
<dbReference type="InterPro" id="IPR011066">
    <property type="entry name" value="MscS_channel_C_sf"/>
</dbReference>
<feature type="domain" description="Mechanosensitive ion channel MscS" evidence="9">
    <location>
        <begin position="346"/>
        <end position="412"/>
    </location>
</feature>
<evidence type="ECO:0000259" key="10">
    <source>
        <dbReference type="Pfam" id="PF21082"/>
    </source>
</evidence>
<feature type="transmembrane region" description="Helical" evidence="7">
    <location>
        <begin position="141"/>
        <end position="163"/>
    </location>
</feature>
<feature type="transmembrane region" description="Helical" evidence="7">
    <location>
        <begin position="332"/>
        <end position="358"/>
    </location>
</feature>
<evidence type="ECO:0000313" key="12">
    <source>
        <dbReference type="Proteomes" id="UP001595740"/>
    </source>
</evidence>
<evidence type="ECO:0000256" key="2">
    <source>
        <dbReference type="ARBA" id="ARBA00008017"/>
    </source>
</evidence>
<evidence type="ECO:0000313" key="11">
    <source>
        <dbReference type="EMBL" id="MFC3551372.1"/>
    </source>
</evidence>
<dbReference type="Proteomes" id="UP001595740">
    <property type="component" value="Unassembled WGS sequence"/>
</dbReference>
<feature type="chain" id="PRO_5045769928" description="Small-conductance mechanosensitive channel" evidence="8">
    <location>
        <begin position="24"/>
        <end position="545"/>
    </location>
</feature>
<keyword evidence="12" id="KW-1185">Reference proteome</keyword>
<feature type="transmembrane region" description="Helical" evidence="7">
    <location>
        <begin position="247"/>
        <end position="267"/>
    </location>
</feature>
<feature type="domain" description="Mechanosensitive ion channel MscS C-terminal" evidence="10">
    <location>
        <begin position="423"/>
        <end position="508"/>
    </location>
</feature>
<keyword evidence="8" id="KW-0732">Signal</keyword>
<feature type="transmembrane region" description="Helical" evidence="7">
    <location>
        <begin position="198"/>
        <end position="227"/>
    </location>
</feature>
<comment type="caution">
    <text evidence="7">Lacks conserved residue(s) required for the propagation of feature annotation.</text>
</comment>
<dbReference type="PANTHER" id="PTHR30221:SF18">
    <property type="entry name" value="SLL0590 PROTEIN"/>
    <property type="match status" value="1"/>
</dbReference>